<dbReference type="AlphaFoldDB" id="A0AAD8LQH5"/>
<gene>
    <name evidence="2" type="ORF">BgAZ_305390</name>
</gene>
<sequence length="139" mass="15439">MFFIIPFLLFAVSVECSLRPASATFGVLQTPPPANGGSKYRFAGVYVPGYGVYWHAQKPSILNGIKSGLKNLRDSMRFQDTKPITDDIPADFMYRILVVNKLNAIKNAAKRGLVSLEVDGDKLTVKRTGIIRRILTNSY</sequence>
<evidence type="ECO:0000256" key="1">
    <source>
        <dbReference type="SAM" id="SignalP"/>
    </source>
</evidence>
<accession>A0AAD8LQH5</accession>
<feature type="chain" id="PRO_5042091052" evidence="1">
    <location>
        <begin position="24"/>
        <end position="139"/>
    </location>
</feature>
<protein>
    <submittedName>
        <fullName evidence="2">Uncharacterized protein</fullName>
    </submittedName>
</protein>
<reference evidence="2" key="1">
    <citation type="submission" date="2023-08" db="EMBL/GenBank/DDBJ databases">
        <title>Draft sequence of the Babesia gibsoni genome.</title>
        <authorList>
            <person name="Yamagishi J.Y."/>
            <person name="Xuan X.X."/>
        </authorList>
    </citation>
    <scope>NUCLEOTIDE SEQUENCE</scope>
    <source>
        <strain evidence="2">Azabu</strain>
    </source>
</reference>
<feature type="signal peptide" evidence="1">
    <location>
        <begin position="1"/>
        <end position="23"/>
    </location>
</feature>
<dbReference type="EMBL" id="JAVEPI010000003">
    <property type="protein sequence ID" value="KAK1443021.1"/>
    <property type="molecule type" value="Genomic_DNA"/>
</dbReference>
<proteinExistence type="predicted"/>
<name>A0AAD8LQH5_BABGI</name>
<dbReference type="Proteomes" id="UP001230268">
    <property type="component" value="Unassembled WGS sequence"/>
</dbReference>
<keyword evidence="3" id="KW-1185">Reference proteome</keyword>
<evidence type="ECO:0000313" key="2">
    <source>
        <dbReference type="EMBL" id="KAK1443021.1"/>
    </source>
</evidence>
<comment type="caution">
    <text evidence="2">The sequence shown here is derived from an EMBL/GenBank/DDBJ whole genome shotgun (WGS) entry which is preliminary data.</text>
</comment>
<organism evidence="2 3">
    <name type="scientific">Babesia gibsoni</name>
    <dbReference type="NCBI Taxonomy" id="33632"/>
    <lineage>
        <taxon>Eukaryota</taxon>
        <taxon>Sar</taxon>
        <taxon>Alveolata</taxon>
        <taxon>Apicomplexa</taxon>
        <taxon>Aconoidasida</taxon>
        <taxon>Piroplasmida</taxon>
        <taxon>Babesiidae</taxon>
        <taxon>Babesia</taxon>
    </lineage>
</organism>
<evidence type="ECO:0000313" key="3">
    <source>
        <dbReference type="Proteomes" id="UP001230268"/>
    </source>
</evidence>
<keyword evidence="1" id="KW-0732">Signal</keyword>